<feature type="transmembrane region" description="Helical" evidence="1">
    <location>
        <begin position="62"/>
        <end position="84"/>
    </location>
</feature>
<name>A0ABQ1YQT3_9BACT</name>
<protein>
    <submittedName>
        <fullName evidence="2">Uncharacterized protein</fullName>
    </submittedName>
</protein>
<dbReference type="EMBL" id="BMIA01000001">
    <property type="protein sequence ID" value="GGH33526.1"/>
    <property type="molecule type" value="Genomic_DNA"/>
</dbReference>
<reference evidence="3" key="1">
    <citation type="journal article" date="2019" name="Int. J. Syst. Evol. Microbiol.">
        <title>The Global Catalogue of Microorganisms (GCM) 10K type strain sequencing project: providing services to taxonomists for standard genome sequencing and annotation.</title>
        <authorList>
            <consortium name="The Broad Institute Genomics Platform"/>
            <consortium name="The Broad Institute Genome Sequencing Center for Infectious Disease"/>
            <person name="Wu L."/>
            <person name="Ma J."/>
        </authorList>
    </citation>
    <scope>NUCLEOTIDE SEQUENCE [LARGE SCALE GENOMIC DNA]</scope>
    <source>
        <strain evidence="3">CGMCC 1.15288</strain>
    </source>
</reference>
<keyword evidence="1" id="KW-0472">Membrane</keyword>
<evidence type="ECO:0000313" key="3">
    <source>
        <dbReference type="Proteomes" id="UP000600214"/>
    </source>
</evidence>
<dbReference type="Proteomes" id="UP000600214">
    <property type="component" value="Unassembled WGS sequence"/>
</dbReference>
<gene>
    <name evidence="2" type="ORF">GCM10007423_23850</name>
</gene>
<keyword evidence="1" id="KW-0812">Transmembrane</keyword>
<evidence type="ECO:0000256" key="1">
    <source>
        <dbReference type="SAM" id="Phobius"/>
    </source>
</evidence>
<comment type="caution">
    <text evidence="2">The sequence shown here is derived from an EMBL/GenBank/DDBJ whole genome shotgun (WGS) entry which is preliminary data.</text>
</comment>
<proteinExistence type="predicted"/>
<sequence>MHKKFIDYCRIYVYPARLDAGLSTGDLVVQFLIGLALYIVIDISVTLVLILLANIFDNHFEIALVDNCMIAVDLAIKFLLTIVFGKRLLPIIKKLFNNQ</sequence>
<evidence type="ECO:0000313" key="2">
    <source>
        <dbReference type="EMBL" id="GGH33526.1"/>
    </source>
</evidence>
<feature type="transmembrane region" description="Helical" evidence="1">
    <location>
        <begin position="27"/>
        <end position="56"/>
    </location>
</feature>
<keyword evidence="1" id="KW-1133">Transmembrane helix</keyword>
<dbReference type="RefSeq" id="WP_188931976.1">
    <property type="nucleotide sequence ID" value="NZ_BMIA01000001.1"/>
</dbReference>
<keyword evidence="3" id="KW-1185">Reference proteome</keyword>
<organism evidence="2 3">
    <name type="scientific">Dyadobacter endophyticus</name>
    <dbReference type="NCBI Taxonomy" id="1749036"/>
    <lineage>
        <taxon>Bacteria</taxon>
        <taxon>Pseudomonadati</taxon>
        <taxon>Bacteroidota</taxon>
        <taxon>Cytophagia</taxon>
        <taxon>Cytophagales</taxon>
        <taxon>Spirosomataceae</taxon>
        <taxon>Dyadobacter</taxon>
    </lineage>
</organism>
<accession>A0ABQ1YQT3</accession>